<evidence type="ECO:0000259" key="6">
    <source>
        <dbReference type="PROSITE" id="PS51352"/>
    </source>
</evidence>
<dbReference type="PROSITE" id="PS51352">
    <property type="entry name" value="THIOREDOXIN_2"/>
    <property type="match status" value="1"/>
</dbReference>
<keyword evidence="8" id="KW-1185">Reference proteome</keyword>
<dbReference type="PIRSF" id="PIRSF000239">
    <property type="entry name" value="AHPC"/>
    <property type="match status" value="1"/>
</dbReference>
<keyword evidence="2 5" id="KW-0049">Antioxidant</keyword>
<feature type="domain" description="Thioredoxin" evidence="6">
    <location>
        <begin position="13"/>
        <end position="187"/>
    </location>
</feature>
<dbReference type="InterPro" id="IPR000866">
    <property type="entry name" value="AhpC/TSA"/>
</dbReference>
<keyword evidence="1 5" id="KW-0575">Peroxidase</keyword>
<evidence type="ECO:0000256" key="4">
    <source>
        <dbReference type="ARBA" id="ARBA00023284"/>
    </source>
</evidence>
<evidence type="ECO:0000256" key="5">
    <source>
        <dbReference type="PIRNR" id="PIRNR000239"/>
    </source>
</evidence>
<dbReference type="InterPro" id="IPR024706">
    <property type="entry name" value="Peroxiredoxin_AhpC-typ"/>
</dbReference>
<gene>
    <name evidence="7" type="ORF">ABVK25_007591</name>
</gene>
<proteinExistence type="inferred from homology"/>
<dbReference type="PANTHER" id="PTHR10681:SF121">
    <property type="entry name" value="ALKYL HYDROPEROXIDE REDUCTASE C"/>
    <property type="match status" value="1"/>
</dbReference>
<organism evidence="7 8">
    <name type="scientific">Lepraria finkii</name>
    <dbReference type="NCBI Taxonomy" id="1340010"/>
    <lineage>
        <taxon>Eukaryota</taxon>
        <taxon>Fungi</taxon>
        <taxon>Dikarya</taxon>
        <taxon>Ascomycota</taxon>
        <taxon>Pezizomycotina</taxon>
        <taxon>Lecanoromycetes</taxon>
        <taxon>OSLEUM clade</taxon>
        <taxon>Lecanoromycetidae</taxon>
        <taxon>Lecanorales</taxon>
        <taxon>Lecanorineae</taxon>
        <taxon>Stereocaulaceae</taxon>
        <taxon>Lepraria</taxon>
    </lineage>
</organism>
<reference evidence="7 8" key="1">
    <citation type="submission" date="2024-09" db="EMBL/GenBank/DDBJ databases">
        <title>Rethinking Asexuality: The Enigmatic Case of Functional Sexual Genes in Lepraria (Stereocaulaceae).</title>
        <authorList>
            <person name="Doellman M."/>
            <person name="Sun Y."/>
            <person name="Barcenas-Pena A."/>
            <person name="Lumbsch H.T."/>
            <person name="Grewe F."/>
        </authorList>
    </citation>
    <scope>NUCLEOTIDE SEQUENCE [LARGE SCALE GENOMIC DNA]</scope>
    <source>
        <strain evidence="7 8">Grewe 0041</strain>
    </source>
</reference>
<keyword evidence="3 5" id="KW-0560">Oxidoreductase</keyword>
<sequence length="254" mass="27972">MAEVKGRKQRTSFYLGDIAPNFKADSSKGPIDLYEYLGNDWGILFCYPDDFAPVATTELVLISQLQTEFDKRNVKLLAISTNNTLSADGTYKDHSEWVKDVEAIGGTPLAFPIIADNGGILANLYHVLDEVDIKDDDKDDISHGLAYQSRTAFIIGPQKYFRLILNFPASVGMSTAEVFRLIDALQTAAKASIRTPANWMPGGDIIIPRGVKDAEAKKNFGDFKAVKPYLRFAPLPLEKTTFQGIDGTEESAQA</sequence>
<accession>A0ABR4B2S0</accession>
<dbReference type="PANTHER" id="PTHR10681">
    <property type="entry name" value="THIOREDOXIN PEROXIDASE"/>
    <property type="match status" value="1"/>
</dbReference>
<dbReference type="InterPro" id="IPR050217">
    <property type="entry name" value="Peroxiredoxin"/>
</dbReference>
<dbReference type="Gene3D" id="3.30.1020.10">
    <property type="entry name" value="Antioxidant, Horf6, Chain A, domain2"/>
    <property type="match status" value="1"/>
</dbReference>
<dbReference type="InterPro" id="IPR019479">
    <property type="entry name" value="Peroxiredoxin_C"/>
</dbReference>
<evidence type="ECO:0000256" key="3">
    <source>
        <dbReference type="ARBA" id="ARBA00023002"/>
    </source>
</evidence>
<comment type="similarity">
    <text evidence="5">Belongs to the peroxiredoxin family.</text>
</comment>
<dbReference type="Proteomes" id="UP001590951">
    <property type="component" value="Unassembled WGS sequence"/>
</dbReference>
<dbReference type="InterPro" id="IPR036249">
    <property type="entry name" value="Thioredoxin-like_sf"/>
</dbReference>
<evidence type="ECO:0000256" key="2">
    <source>
        <dbReference type="ARBA" id="ARBA00022862"/>
    </source>
</evidence>
<keyword evidence="4 5" id="KW-0676">Redox-active center</keyword>
<evidence type="ECO:0000256" key="1">
    <source>
        <dbReference type="ARBA" id="ARBA00022559"/>
    </source>
</evidence>
<protein>
    <recommendedName>
        <fullName evidence="6">Thioredoxin domain-containing protein</fullName>
    </recommendedName>
</protein>
<name>A0ABR4B2S0_9LECA</name>
<dbReference type="EMBL" id="JBHFEH010000029">
    <property type="protein sequence ID" value="KAL2052149.1"/>
    <property type="molecule type" value="Genomic_DNA"/>
</dbReference>
<evidence type="ECO:0000313" key="8">
    <source>
        <dbReference type="Proteomes" id="UP001590951"/>
    </source>
</evidence>
<comment type="caution">
    <text evidence="7">The sequence shown here is derived from an EMBL/GenBank/DDBJ whole genome shotgun (WGS) entry which is preliminary data.</text>
</comment>
<dbReference type="InterPro" id="IPR013766">
    <property type="entry name" value="Thioredoxin_domain"/>
</dbReference>
<dbReference type="SUPFAM" id="SSF52833">
    <property type="entry name" value="Thioredoxin-like"/>
    <property type="match status" value="1"/>
</dbReference>
<comment type="function">
    <text evidence="5">Thiol-specific peroxidase that catalyzes the reduction of hydrogen peroxide and organic hydroperoxides to water and alcohols, respectively.</text>
</comment>
<evidence type="ECO:0000313" key="7">
    <source>
        <dbReference type="EMBL" id="KAL2052149.1"/>
    </source>
</evidence>
<dbReference type="Pfam" id="PF10417">
    <property type="entry name" value="1-cysPrx_C"/>
    <property type="match status" value="1"/>
</dbReference>
<dbReference type="Gene3D" id="3.40.30.10">
    <property type="entry name" value="Glutaredoxin"/>
    <property type="match status" value="1"/>
</dbReference>
<dbReference type="Pfam" id="PF00578">
    <property type="entry name" value="AhpC-TSA"/>
    <property type="match status" value="1"/>
</dbReference>